<proteinExistence type="predicted"/>
<evidence type="ECO:0000313" key="1">
    <source>
        <dbReference type="EMBL" id="KAG5639596.1"/>
    </source>
</evidence>
<dbReference type="Proteomes" id="UP000717328">
    <property type="component" value="Unassembled WGS sequence"/>
</dbReference>
<protein>
    <submittedName>
        <fullName evidence="1">Uncharacterized protein</fullName>
    </submittedName>
</protein>
<accession>A0A9P7K5Y7</accession>
<organism evidence="1 2">
    <name type="scientific">Sphagnurus paluster</name>
    <dbReference type="NCBI Taxonomy" id="117069"/>
    <lineage>
        <taxon>Eukaryota</taxon>
        <taxon>Fungi</taxon>
        <taxon>Dikarya</taxon>
        <taxon>Basidiomycota</taxon>
        <taxon>Agaricomycotina</taxon>
        <taxon>Agaricomycetes</taxon>
        <taxon>Agaricomycetidae</taxon>
        <taxon>Agaricales</taxon>
        <taxon>Tricholomatineae</taxon>
        <taxon>Lyophyllaceae</taxon>
        <taxon>Sphagnurus</taxon>
    </lineage>
</organism>
<dbReference type="OrthoDB" id="288203at2759"/>
<keyword evidence="2" id="KW-1185">Reference proteome</keyword>
<reference evidence="1" key="2">
    <citation type="submission" date="2021-10" db="EMBL/GenBank/DDBJ databases">
        <title>Phylogenomics reveals ancestral predisposition of the termite-cultivated fungus Termitomyces towards a domesticated lifestyle.</title>
        <authorList>
            <person name="Auxier B."/>
            <person name="Grum-Grzhimaylo A."/>
            <person name="Cardenas M.E."/>
            <person name="Lodge J.D."/>
            <person name="Laessoe T."/>
            <person name="Pedersen O."/>
            <person name="Smith M.E."/>
            <person name="Kuyper T.W."/>
            <person name="Franco-Molano E.A."/>
            <person name="Baroni T.J."/>
            <person name="Aanen D.K."/>
        </authorList>
    </citation>
    <scope>NUCLEOTIDE SEQUENCE</scope>
    <source>
        <strain evidence="1">D49</strain>
    </source>
</reference>
<comment type="caution">
    <text evidence="1">The sequence shown here is derived from an EMBL/GenBank/DDBJ whole genome shotgun (WGS) entry which is preliminary data.</text>
</comment>
<gene>
    <name evidence="1" type="ORF">H0H81_010798</name>
</gene>
<evidence type="ECO:0000313" key="2">
    <source>
        <dbReference type="Proteomes" id="UP000717328"/>
    </source>
</evidence>
<dbReference type="EMBL" id="JABCKI010005717">
    <property type="protein sequence ID" value="KAG5639596.1"/>
    <property type="molecule type" value="Genomic_DNA"/>
</dbReference>
<name>A0A9P7K5Y7_9AGAR</name>
<reference evidence="1" key="1">
    <citation type="submission" date="2021-02" db="EMBL/GenBank/DDBJ databases">
        <authorList>
            <person name="Nieuwenhuis M."/>
            <person name="Van De Peppel L.J.J."/>
        </authorList>
    </citation>
    <scope>NUCLEOTIDE SEQUENCE</scope>
    <source>
        <strain evidence="1">D49</strain>
    </source>
</reference>
<dbReference type="AlphaFoldDB" id="A0A9P7K5Y7"/>
<sequence length="61" mass="7099">MPSTASAKRLGKRIIGYPEEIVPVVTVKDWATQYTSNPKQRIIDYLVSLFPLFQWLPRYSE</sequence>